<feature type="transmembrane region" description="Helical" evidence="1">
    <location>
        <begin position="146"/>
        <end position="169"/>
    </location>
</feature>
<dbReference type="Proteomes" id="UP001269081">
    <property type="component" value="Unassembled WGS sequence"/>
</dbReference>
<organism evidence="2 3">
    <name type="scientific">Flavobacterium piscis</name>
    <dbReference type="NCBI Taxonomy" id="1114874"/>
    <lineage>
        <taxon>Bacteria</taxon>
        <taxon>Pseudomonadati</taxon>
        <taxon>Bacteroidota</taxon>
        <taxon>Flavobacteriia</taxon>
        <taxon>Flavobacteriales</taxon>
        <taxon>Flavobacteriaceae</taxon>
        <taxon>Flavobacterium</taxon>
    </lineage>
</organism>
<protein>
    <submittedName>
        <fullName evidence="2">Iron-regulated membrane protein</fullName>
    </submittedName>
</protein>
<reference evidence="2 3" key="1">
    <citation type="submission" date="2023-07" db="EMBL/GenBank/DDBJ databases">
        <title>Sorghum-associated microbial communities from plants grown in Nebraska, USA.</title>
        <authorList>
            <person name="Schachtman D."/>
        </authorList>
    </citation>
    <scope>NUCLEOTIDE SEQUENCE [LARGE SCALE GENOMIC DNA]</scope>
    <source>
        <strain evidence="2 3">4129</strain>
    </source>
</reference>
<keyword evidence="1" id="KW-0472">Membrane</keyword>
<dbReference type="Pfam" id="PF03929">
    <property type="entry name" value="PepSY_TM"/>
    <property type="match status" value="1"/>
</dbReference>
<dbReference type="EMBL" id="JAVDWQ010000005">
    <property type="protein sequence ID" value="MDR7210092.1"/>
    <property type="molecule type" value="Genomic_DNA"/>
</dbReference>
<dbReference type="InterPro" id="IPR005625">
    <property type="entry name" value="PepSY-ass_TM"/>
</dbReference>
<proteinExistence type="predicted"/>
<keyword evidence="3" id="KW-1185">Reference proteome</keyword>
<evidence type="ECO:0000313" key="3">
    <source>
        <dbReference type="Proteomes" id="UP001269081"/>
    </source>
</evidence>
<gene>
    <name evidence="2" type="ORF">J2W48_002031</name>
</gene>
<accession>A0ABU1Y786</accession>
<evidence type="ECO:0000256" key="1">
    <source>
        <dbReference type="SAM" id="Phobius"/>
    </source>
</evidence>
<dbReference type="RefSeq" id="WP_310280810.1">
    <property type="nucleotide sequence ID" value="NZ_JAVDWQ010000005.1"/>
</dbReference>
<dbReference type="PANTHER" id="PTHR34219">
    <property type="entry name" value="IRON-REGULATED INNER MEMBRANE PROTEIN-RELATED"/>
    <property type="match status" value="1"/>
</dbReference>
<feature type="transmembrane region" description="Helical" evidence="1">
    <location>
        <begin position="12"/>
        <end position="34"/>
    </location>
</feature>
<sequence>MSNKKSLWKIHAWLGLYVGAMILLFSITGSFIVFRAELDAILNPTLYKVTESKEKTVSLDGISKKVLLKYPNYYLHHFKFNGENKPFEVKIKPVKNYAKDKKKKDLDIFINPANGEINGIREPESGLLYWVAKLHTNLLAGKIGRYIVGLFGLALLIMLVIGLFIYGNFMKKKRMTQIRWGEGTRKISADWHKLLGITTVPFNLIWAITGITFAFLPNILEATIGKPNQTFAKPATLTKPIAIKPFSYDQIVNSVVLNFPDAKIKTIREAYNDNPFIEVKLDYNSPLIKDDAAKLYIDKDRKEIISHFDPRLASLGTKLFYSQDPLHFGTFAGLWSKIIYSLFGLSSGILFITGFVIYRKRKQTKNKINFSKCQTHLQL</sequence>
<feature type="transmembrane region" description="Helical" evidence="1">
    <location>
        <begin position="338"/>
        <end position="358"/>
    </location>
</feature>
<keyword evidence="1" id="KW-0812">Transmembrane</keyword>
<feature type="transmembrane region" description="Helical" evidence="1">
    <location>
        <begin position="194"/>
        <end position="216"/>
    </location>
</feature>
<evidence type="ECO:0000313" key="2">
    <source>
        <dbReference type="EMBL" id="MDR7210092.1"/>
    </source>
</evidence>
<keyword evidence="1" id="KW-1133">Transmembrane helix</keyword>
<comment type="caution">
    <text evidence="2">The sequence shown here is derived from an EMBL/GenBank/DDBJ whole genome shotgun (WGS) entry which is preliminary data.</text>
</comment>
<name>A0ABU1Y786_9FLAO</name>